<dbReference type="RefSeq" id="WP_345234474.1">
    <property type="nucleotide sequence ID" value="NZ_BAABGZ010000013.1"/>
</dbReference>
<evidence type="ECO:0000313" key="1">
    <source>
        <dbReference type="EMBL" id="GAA4351540.1"/>
    </source>
</evidence>
<dbReference type="EMBL" id="BAABGZ010000013">
    <property type="protein sequence ID" value="GAA4351540.1"/>
    <property type="molecule type" value="Genomic_DNA"/>
</dbReference>
<protein>
    <recommendedName>
        <fullName evidence="3">T9SS type A sorting domain-containing protein</fullName>
    </recommendedName>
</protein>
<sequence>MRSTPLFYLSILLLGFGFTARAQQLVCERELRTLGPASIRPSTLLRLQPDSLRLLSDYNPSGPNQLQVRLLRVGVGQCDTLTTRTATLGINGPSDLITLTATNRRGQVLLTQSLFRPQAAGAFDSIRIVLQLLDRDGRLRWRRVLTPQAPREGISGVLEAPTNGFFLVGSDSSPGPTGPPISYDFVLRIDSTGRELWRRRYRQLPNVGLINPAYTLSGHFVCISDYFAPGQFQRMTIREFNQRGDSLSTRHIIILPQQLTRVPFYNVPNSLIPLRDGGFALVGQVDSANTSYYRPFLSRLSPQGAVVWSYVYRPQATQFLRFAQPQELADGSLVVVASNQQSGRGYPFWLFRFSATGTLQQRYPFVSQVLTANTNGGRNGFFGVAQGLQPLSDSTFIVAAGSADNISSRIYLAHLRVPGLPRVIDSHYVPAADPLTTRAPVTAWPGAAAYPNPATDQLTLPYRLPPGARTARLLVHDALGRAVHAQALDPRQPQAVLPLAGWPPGLYLFSLLVDGQVRGRQRVAVAH</sequence>
<comment type="caution">
    <text evidence="1">The sequence shown here is derived from an EMBL/GenBank/DDBJ whole genome shotgun (WGS) entry which is preliminary data.</text>
</comment>
<evidence type="ECO:0000313" key="2">
    <source>
        <dbReference type="Proteomes" id="UP001501153"/>
    </source>
</evidence>
<evidence type="ECO:0008006" key="3">
    <source>
        <dbReference type="Google" id="ProtNLM"/>
    </source>
</evidence>
<dbReference type="InterPro" id="IPR011047">
    <property type="entry name" value="Quinoprotein_ADH-like_sf"/>
</dbReference>
<organism evidence="1 2">
    <name type="scientific">Hymenobacter saemangeumensis</name>
    <dbReference type="NCBI Taxonomy" id="1084522"/>
    <lineage>
        <taxon>Bacteria</taxon>
        <taxon>Pseudomonadati</taxon>
        <taxon>Bacteroidota</taxon>
        <taxon>Cytophagia</taxon>
        <taxon>Cytophagales</taxon>
        <taxon>Hymenobacteraceae</taxon>
        <taxon>Hymenobacter</taxon>
    </lineage>
</organism>
<reference evidence="2" key="1">
    <citation type="journal article" date="2019" name="Int. J. Syst. Evol. Microbiol.">
        <title>The Global Catalogue of Microorganisms (GCM) 10K type strain sequencing project: providing services to taxonomists for standard genome sequencing and annotation.</title>
        <authorList>
            <consortium name="The Broad Institute Genomics Platform"/>
            <consortium name="The Broad Institute Genome Sequencing Center for Infectious Disease"/>
            <person name="Wu L."/>
            <person name="Ma J."/>
        </authorList>
    </citation>
    <scope>NUCLEOTIDE SEQUENCE [LARGE SCALE GENOMIC DNA]</scope>
    <source>
        <strain evidence="2">JCM 17923</strain>
    </source>
</reference>
<dbReference type="SUPFAM" id="SSF50998">
    <property type="entry name" value="Quinoprotein alcohol dehydrogenase-like"/>
    <property type="match status" value="1"/>
</dbReference>
<name>A0ABP8I5B0_9BACT</name>
<proteinExistence type="predicted"/>
<dbReference type="Proteomes" id="UP001501153">
    <property type="component" value="Unassembled WGS sequence"/>
</dbReference>
<keyword evidence="2" id="KW-1185">Reference proteome</keyword>
<gene>
    <name evidence="1" type="ORF">GCM10023185_10270</name>
</gene>
<accession>A0ABP8I5B0</accession>